<dbReference type="RefSeq" id="WP_326705102.1">
    <property type="nucleotide sequence ID" value="NZ_CP109083.1"/>
</dbReference>
<sequence>MTSFVRTGGVVVAALAAALALTACGSDDDAGKGSGSDAGSSATPGDGQGPDGGAGTDAAALEGTWVGLTDGKNVTVSITAGKVALVADQAVCQGDVKDMGEVMLALKCTGGANDRTMGAIESNDGKKLVLSWEGGVKDTLTKAAPGKLPTDLPSLPSDLPTDLPSGLPSLPEMPSAS</sequence>
<keyword evidence="2" id="KW-0732">Signal</keyword>
<proteinExistence type="predicted"/>
<feature type="compositionally biased region" description="Gly residues" evidence="1">
    <location>
        <begin position="46"/>
        <end position="55"/>
    </location>
</feature>
<dbReference type="PROSITE" id="PS51257">
    <property type="entry name" value="PROKAR_LIPOPROTEIN"/>
    <property type="match status" value="1"/>
</dbReference>
<evidence type="ECO:0008006" key="5">
    <source>
        <dbReference type="Google" id="ProtNLM"/>
    </source>
</evidence>
<name>A0ABZ1EWN3_9ACTN</name>
<evidence type="ECO:0000256" key="2">
    <source>
        <dbReference type="SAM" id="SignalP"/>
    </source>
</evidence>
<gene>
    <name evidence="3" type="ORF">OG849_15325</name>
</gene>
<keyword evidence="4" id="KW-1185">Reference proteome</keyword>
<dbReference type="EMBL" id="CP109083">
    <property type="protein sequence ID" value="WSB08522.1"/>
    <property type="molecule type" value="Genomic_DNA"/>
</dbReference>
<dbReference type="Proteomes" id="UP001356428">
    <property type="component" value="Chromosome"/>
</dbReference>
<feature type="signal peptide" evidence="2">
    <location>
        <begin position="1"/>
        <end position="25"/>
    </location>
</feature>
<evidence type="ECO:0000256" key="1">
    <source>
        <dbReference type="SAM" id="MobiDB-lite"/>
    </source>
</evidence>
<evidence type="ECO:0000313" key="3">
    <source>
        <dbReference type="EMBL" id="WSB08522.1"/>
    </source>
</evidence>
<feature type="chain" id="PRO_5046056233" description="Lipoprotein" evidence="2">
    <location>
        <begin position="26"/>
        <end position="177"/>
    </location>
</feature>
<feature type="region of interest" description="Disordered" evidence="1">
    <location>
        <begin position="141"/>
        <end position="177"/>
    </location>
</feature>
<protein>
    <recommendedName>
        <fullName evidence="5">Lipoprotein</fullName>
    </recommendedName>
</protein>
<feature type="compositionally biased region" description="Low complexity" evidence="1">
    <location>
        <begin position="35"/>
        <end position="45"/>
    </location>
</feature>
<organism evidence="3 4">
    <name type="scientific">Streptomyces cyaneofuscatus</name>
    <dbReference type="NCBI Taxonomy" id="66883"/>
    <lineage>
        <taxon>Bacteria</taxon>
        <taxon>Bacillati</taxon>
        <taxon>Actinomycetota</taxon>
        <taxon>Actinomycetes</taxon>
        <taxon>Kitasatosporales</taxon>
        <taxon>Streptomycetaceae</taxon>
        <taxon>Streptomyces</taxon>
    </lineage>
</organism>
<reference evidence="3 4" key="1">
    <citation type="submission" date="2022-10" db="EMBL/GenBank/DDBJ databases">
        <title>The complete genomes of actinobacterial strains from the NBC collection.</title>
        <authorList>
            <person name="Joergensen T.S."/>
            <person name="Alvarez Arevalo M."/>
            <person name="Sterndorff E.B."/>
            <person name="Faurdal D."/>
            <person name="Vuksanovic O."/>
            <person name="Mourched A.-S."/>
            <person name="Charusanti P."/>
            <person name="Shaw S."/>
            <person name="Blin K."/>
            <person name="Weber T."/>
        </authorList>
    </citation>
    <scope>NUCLEOTIDE SEQUENCE [LARGE SCALE GENOMIC DNA]</scope>
    <source>
        <strain evidence="3 4">NBC 01792</strain>
    </source>
</reference>
<feature type="region of interest" description="Disordered" evidence="1">
    <location>
        <begin position="30"/>
        <end position="58"/>
    </location>
</feature>
<accession>A0ABZ1EWN3</accession>
<evidence type="ECO:0000313" key="4">
    <source>
        <dbReference type="Proteomes" id="UP001356428"/>
    </source>
</evidence>
<feature type="compositionally biased region" description="Low complexity" evidence="1">
    <location>
        <begin position="148"/>
        <end position="170"/>
    </location>
</feature>